<dbReference type="SUPFAM" id="SSF53335">
    <property type="entry name" value="S-adenosyl-L-methionine-dependent methyltransferases"/>
    <property type="match status" value="1"/>
</dbReference>
<comment type="caution">
    <text evidence="3">The sequence shown here is derived from an EMBL/GenBank/DDBJ whole genome shotgun (WGS) entry which is preliminary data.</text>
</comment>
<feature type="region of interest" description="Disordered" evidence="1">
    <location>
        <begin position="191"/>
        <end position="212"/>
    </location>
</feature>
<feature type="domain" description="Methyltransferase type 11" evidence="2">
    <location>
        <begin position="42"/>
        <end position="129"/>
    </location>
</feature>
<evidence type="ECO:0000313" key="4">
    <source>
        <dbReference type="Proteomes" id="UP001595925"/>
    </source>
</evidence>
<dbReference type="InterPro" id="IPR029063">
    <property type="entry name" value="SAM-dependent_MTases_sf"/>
</dbReference>
<proteinExistence type="predicted"/>
<keyword evidence="4" id="KW-1185">Reference proteome</keyword>
<dbReference type="EMBL" id="JBHSJG010000023">
    <property type="protein sequence ID" value="MFC4987368.1"/>
    <property type="molecule type" value="Genomic_DNA"/>
</dbReference>
<accession>A0ABD5QCA1</accession>
<gene>
    <name evidence="3" type="ORF">ACFPFO_06250</name>
</gene>
<sequence length="212" mass="22539">MHGDAHTFDAISPLYDRLRPSVSPAVIESGLAFAERPIERLLDIGGGPGRGAEATDVPDRIVVDPAPGMLRAAAQRGLATTRAYAERLPFADDSADAVLFVDSLHHVDAPNQAITETARVLRPGGVVVIREFDPTGRFGCTMFALGRIVGLHSQPLTSESVAVMLESSGFAPSVLEDRFRFTAVGVVEREGDMSEEDGQSETIGGGVLIQDE</sequence>
<evidence type="ECO:0000259" key="2">
    <source>
        <dbReference type="Pfam" id="PF08241"/>
    </source>
</evidence>
<reference evidence="3 4" key="1">
    <citation type="journal article" date="2019" name="Int. J. Syst. Evol. Microbiol.">
        <title>The Global Catalogue of Microorganisms (GCM) 10K type strain sequencing project: providing services to taxonomists for standard genome sequencing and annotation.</title>
        <authorList>
            <consortium name="The Broad Institute Genomics Platform"/>
            <consortium name="The Broad Institute Genome Sequencing Center for Infectious Disease"/>
            <person name="Wu L."/>
            <person name="Ma J."/>
        </authorList>
    </citation>
    <scope>NUCLEOTIDE SEQUENCE [LARGE SCALE GENOMIC DNA]</scope>
    <source>
        <strain evidence="3 4">CGMCC 1.15824</strain>
    </source>
</reference>
<name>A0ABD5QCA1_9EURY</name>
<dbReference type="Pfam" id="PF08241">
    <property type="entry name" value="Methyltransf_11"/>
    <property type="match status" value="1"/>
</dbReference>
<dbReference type="PANTHER" id="PTHR43591">
    <property type="entry name" value="METHYLTRANSFERASE"/>
    <property type="match status" value="1"/>
</dbReference>
<evidence type="ECO:0000313" key="3">
    <source>
        <dbReference type="EMBL" id="MFC4987368.1"/>
    </source>
</evidence>
<keyword evidence="3" id="KW-0808">Transferase</keyword>
<dbReference type="CDD" id="cd02440">
    <property type="entry name" value="AdoMet_MTases"/>
    <property type="match status" value="1"/>
</dbReference>
<organism evidence="3 4">
    <name type="scientific">Saliphagus infecundisoli</name>
    <dbReference type="NCBI Taxonomy" id="1849069"/>
    <lineage>
        <taxon>Archaea</taxon>
        <taxon>Methanobacteriati</taxon>
        <taxon>Methanobacteriota</taxon>
        <taxon>Stenosarchaea group</taxon>
        <taxon>Halobacteria</taxon>
        <taxon>Halobacteriales</taxon>
        <taxon>Natrialbaceae</taxon>
        <taxon>Saliphagus</taxon>
    </lineage>
</organism>
<keyword evidence="3" id="KW-0489">Methyltransferase</keyword>
<dbReference type="EC" id="2.1.1.-" evidence="3"/>
<protein>
    <submittedName>
        <fullName evidence="3">Class I SAM-dependent methyltransferase</fullName>
        <ecNumber evidence="3">2.1.1.-</ecNumber>
    </submittedName>
</protein>
<dbReference type="Gene3D" id="3.40.50.150">
    <property type="entry name" value="Vaccinia Virus protein VP39"/>
    <property type="match status" value="1"/>
</dbReference>
<evidence type="ECO:0000256" key="1">
    <source>
        <dbReference type="SAM" id="MobiDB-lite"/>
    </source>
</evidence>
<dbReference type="Proteomes" id="UP001595925">
    <property type="component" value="Unassembled WGS sequence"/>
</dbReference>
<dbReference type="AlphaFoldDB" id="A0ABD5QCA1"/>
<dbReference type="InterPro" id="IPR013216">
    <property type="entry name" value="Methyltransf_11"/>
</dbReference>
<feature type="compositionally biased region" description="Gly residues" evidence="1">
    <location>
        <begin position="203"/>
        <end position="212"/>
    </location>
</feature>
<dbReference type="GO" id="GO:0032259">
    <property type="term" value="P:methylation"/>
    <property type="evidence" value="ECO:0007669"/>
    <property type="project" value="UniProtKB-KW"/>
</dbReference>
<dbReference type="PANTHER" id="PTHR43591:SF24">
    <property type="entry name" value="2-METHOXY-6-POLYPRENYL-1,4-BENZOQUINOL METHYLASE, MITOCHONDRIAL"/>
    <property type="match status" value="1"/>
</dbReference>
<dbReference type="GO" id="GO:0008168">
    <property type="term" value="F:methyltransferase activity"/>
    <property type="evidence" value="ECO:0007669"/>
    <property type="project" value="UniProtKB-KW"/>
</dbReference>
<dbReference type="RefSeq" id="WP_224830111.1">
    <property type="nucleotide sequence ID" value="NZ_JAIVEF010000038.1"/>
</dbReference>